<dbReference type="SUPFAM" id="SSF55785">
    <property type="entry name" value="PYP-like sensor domain (PAS domain)"/>
    <property type="match status" value="1"/>
</dbReference>
<dbReference type="PANTHER" id="PTHR47429">
    <property type="entry name" value="PROTEIN TWIN LOV 1"/>
    <property type="match status" value="1"/>
</dbReference>
<dbReference type="Gene3D" id="3.30.450.20">
    <property type="entry name" value="PAS domain"/>
    <property type="match status" value="1"/>
</dbReference>
<evidence type="ECO:0000256" key="4">
    <source>
        <dbReference type="SAM" id="MobiDB-lite"/>
    </source>
</evidence>
<gene>
    <name evidence="6" type="ORF">Micbo1qcDRAFT_167132</name>
</gene>
<dbReference type="Pfam" id="PF13426">
    <property type="entry name" value="PAS_9"/>
    <property type="match status" value="1"/>
</dbReference>
<dbReference type="STRING" id="196109.A0A136IT57"/>
<evidence type="ECO:0000256" key="2">
    <source>
        <dbReference type="ARBA" id="ARBA00022643"/>
    </source>
</evidence>
<dbReference type="Proteomes" id="UP000070501">
    <property type="component" value="Unassembled WGS sequence"/>
</dbReference>
<keyword evidence="7" id="KW-1185">Reference proteome</keyword>
<sequence length="206" mass="22805">MAFVAVDPYQADMPVILVSDGFEDMTGYSRGEILGKNCRFLRYPPITPVMLQQGQRQQQQQQQCSPDQFKDSHVTDNMDIQGGEEAVSGANLDVESTIMSQHNVPSYRKGGGMFMNSVTIIPVLGGSAGSSIFFGFSTDNTYIPRQPMMTTMGSIPASFLVRHQKGRNKRKQLPSPYPDPVGAAHWIPHIARPSPDAMDVEMDFEM</sequence>
<dbReference type="PROSITE" id="PS50112">
    <property type="entry name" value="PAS"/>
    <property type="match status" value="1"/>
</dbReference>
<keyword evidence="3" id="KW-0157">Chromophore</keyword>
<keyword evidence="1" id="KW-0285">Flavoprotein</keyword>
<dbReference type="GO" id="GO:0005634">
    <property type="term" value="C:nucleus"/>
    <property type="evidence" value="ECO:0007669"/>
    <property type="project" value="TreeGrafter"/>
</dbReference>
<organism evidence="6 7">
    <name type="scientific">Microdochium bolleyi</name>
    <dbReference type="NCBI Taxonomy" id="196109"/>
    <lineage>
        <taxon>Eukaryota</taxon>
        <taxon>Fungi</taxon>
        <taxon>Dikarya</taxon>
        <taxon>Ascomycota</taxon>
        <taxon>Pezizomycotina</taxon>
        <taxon>Sordariomycetes</taxon>
        <taxon>Xylariomycetidae</taxon>
        <taxon>Xylariales</taxon>
        <taxon>Microdochiaceae</taxon>
        <taxon>Microdochium</taxon>
    </lineage>
</organism>
<dbReference type="PANTHER" id="PTHR47429:SF7">
    <property type="entry name" value="GATA-FACTOR"/>
    <property type="match status" value="1"/>
</dbReference>
<dbReference type="EMBL" id="KQ964260">
    <property type="protein sequence ID" value="KXJ88038.1"/>
    <property type="molecule type" value="Genomic_DNA"/>
</dbReference>
<name>A0A136IT57_9PEZI</name>
<feature type="compositionally biased region" description="Low complexity" evidence="4">
    <location>
        <begin position="52"/>
        <end position="63"/>
    </location>
</feature>
<evidence type="ECO:0000313" key="6">
    <source>
        <dbReference type="EMBL" id="KXJ88038.1"/>
    </source>
</evidence>
<dbReference type="OrthoDB" id="447251at2759"/>
<evidence type="ECO:0000256" key="1">
    <source>
        <dbReference type="ARBA" id="ARBA00022630"/>
    </source>
</evidence>
<accession>A0A136IT57</accession>
<feature type="region of interest" description="Disordered" evidence="4">
    <location>
        <begin position="52"/>
        <end position="76"/>
    </location>
</feature>
<dbReference type="InterPro" id="IPR035965">
    <property type="entry name" value="PAS-like_dom_sf"/>
</dbReference>
<evidence type="ECO:0000256" key="3">
    <source>
        <dbReference type="ARBA" id="ARBA00022991"/>
    </source>
</evidence>
<feature type="non-terminal residue" evidence="6">
    <location>
        <position position="206"/>
    </location>
</feature>
<dbReference type="InParanoid" id="A0A136IT57"/>
<evidence type="ECO:0000259" key="5">
    <source>
        <dbReference type="PROSITE" id="PS50112"/>
    </source>
</evidence>
<dbReference type="AlphaFoldDB" id="A0A136IT57"/>
<feature type="domain" description="PAS" evidence="5">
    <location>
        <begin position="1"/>
        <end position="37"/>
    </location>
</feature>
<reference evidence="7" key="1">
    <citation type="submission" date="2016-02" db="EMBL/GenBank/DDBJ databases">
        <title>Draft genome sequence of Microdochium bolleyi, a fungal endophyte of beachgrass.</title>
        <authorList>
            <consortium name="DOE Joint Genome Institute"/>
            <person name="David A.S."/>
            <person name="May G."/>
            <person name="Haridas S."/>
            <person name="Lim J."/>
            <person name="Wang M."/>
            <person name="Labutti K."/>
            <person name="Lipzen A."/>
            <person name="Barry K."/>
            <person name="Grigoriev I.V."/>
        </authorList>
    </citation>
    <scope>NUCLEOTIDE SEQUENCE [LARGE SCALE GENOMIC DNA]</scope>
    <source>
        <strain evidence="7">J235TASD1</strain>
    </source>
</reference>
<keyword evidence="2" id="KW-0288">FMN</keyword>
<protein>
    <recommendedName>
        <fullName evidence="5">PAS domain-containing protein</fullName>
    </recommendedName>
</protein>
<dbReference type="InterPro" id="IPR000014">
    <property type="entry name" value="PAS"/>
</dbReference>
<evidence type="ECO:0000313" key="7">
    <source>
        <dbReference type="Proteomes" id="UP000070501"/>
    </source>
</evidence>
<proteinExistence type="predicted"/>